<dbReference type="GO" id="GO:0008171">
    <property type="term" value="F:O-methyltransferase activity"/>
    <property type="evidence" value="ECO:0007669"/>
    <property type="project" value="TreeGrafter"/>
</dbReference>
<dbReference type="InterPro" id="IPR053188">
    <property type="entry name" value="FkbM_Methyltransferase"/>
</dbReference>
<keyword evidence="2" id="KW-0808">Transferase</keyword>
<comment type="caution">
    <text evidence="2">The sequence shown here is derived from an EMBL/GenBank/DDBJ whole genome shotgun (WGS) entry which is preliminary data.</text>
</comment>
<keyword evidence="2" id="KW-0489">Methyltransferase</keyword>
<keyword evidence="3" id="KW-1185">Reference proteome</keyword>
<dbReference type="Gene3D" id="3.40.50.150">
    <property type="entry name" value="Vaccinia Virus protein VP39"/>
    <property type="match status" value="1"/>
</dbReference>
<evidence type="ECO:0000313" key="3">
    <source>
        <dbReference type="Proteomes" id="UP000263993"/>
    </source>
</evidence>
<dbReference type="OrthoDB" id="9814604at2"/>
<evidence type="ECO:0000313" key="2">
    <source>
        <dbReference type="EMBL" id="RDV03146.1"/>
    </source>
</evidence>
<name>A0A371B6D5_9BRAD</name>
<dbReference type="Pfam" id="PF05050">
    <property type="entry name" value="Methyltransf_21"/>
    <property type="match status" value="1"/>
</dbReference>
<dbReference type="PANTHER" id="PTHR36973:SF4">
    <property type="entry name" value="NODULATION PROTEIN"/>
    <property type="match status" value="1"/>
</dbReference>
<sequence>MTPLLDLKSDGRSLADIILAPVLDAGIMPTVVDVGARNGMWTFPESYTRHACLIGFEPNPVEFEKLNAGRSDAEIYLASRGQARPVFKKEVYHPYALWDREEQRPLYITKGAGAATLMGDVHPKMKDHFQVHEGGASTRSVYDTHYQIESTEALACRTLDSLIPVGDKIDFLKLDVEGAEMRVLAGAAELLRRRAVLFVETEFQTFAYYAEHPLLGHQHAFLADRGFRLLDLQLNHARQRRGRSTLPAHNDRVPMAAGDAYLCLDPDNEPALQPLDLHRVAALSLALGFASWGLSLLRQAGLLAEQQISNIENEIRMRPLGRRRQLVNLWNAVPFAVDRMTARLRK</sequence>
<organism evidence="2 3">
    <name type="scientific">Undibacter mobilis</name>
    <dbReference type="NCBI Taxonomy" id="2292256"/>
    <lineage>
        <taxon>Bacteria</taxon>
        <taxon>Pseudomonadati</taxon>
        <taxon>Pseudomonadota</taxon>
        <taxon>Alphaproteobacteria</taxon>
        <taxon>Hyphomicrobiales</taxon>
        <taxon>Nitrobacteraceae</taxon>
        <taxon>Undibacter</taxon>
    </lineage>
</organism>
<accession>A0A371B6D5</accession>
<dbReference type="RefSeq" id="WP_115515174.1">
    <property type="nucleotide sequence ID" value="NZ_QRGO01000001.1"/>
</dbReference>
<dbReference type="EMBL" id="QRGO01000001">
    <property type="protein sequence ID" value="RDV03146.1"/>
    <property type="molecule type" value="Genomic_DNA"/>
</dbReference>
<dbReference type="AlphaFoldDB" id="A0A371B6D5"/>
<dbReference type="PANTHER" id="PTHR36973">
    <property type="entry name" value="SLL1456 PROTEIN-RELATED"/>
    <property type="match status" value="1"/>
</dbReference>
<dbReference type="Proteomes" id="UP000263993">
    <property type="component" value="Unassembled WGS sequence"/>
</dbReference>
<proteinExistence type="predicted"/>
<gene>
    <name evidence="2" type="ORF">DXH78_00205</name>
</gene>
<dbReference type="GO" id="GO:0032259">
    <property type="term" value="P:methylation"/>
    <property type="evidence" value="ECO:0007669"/>
    <property type="project" value="UniProtKB-KW"/>
</dbReference>
<dbReference type="InterPro" id="IPR006342">
    <property type="entry name" value="FkbM_mtfrase"/>
</dbReference>
<dbReference type="SUPFAM" id="SSF53335">
    <property type="entry name" value="S-adenosyl-L-methionine-dependent methyltransferases"/>
    <property type="match status" value="1"/>
</dbReference>
<feature type="domain" description="Methyltransferase FkbM" evidence="1">
    <location>
        <begin position="33"/>
        <end position="229"/>
    </location>
</feature>
<dbReference type="InterPro" id="IPR029063">
    <property type="entry name" value="SAM-dependent_MTases_sf"/>
</dbReference>
<reference evidence="3" key="1">
    <citation type="submission" date="2018-08" db="EMBL/GenBank/DDBJ databases">
        <authorList>
            <person name="Kim S.-J."/>
            <person name="Jung G.-Y."/>
        </authorList>
    </citation>
    <scope>NUCLEOTIDE SEQUENCE [LARGE SCALE GENOMIC DNA]</scope>
    <source>
        <strain evidence="3">GY_H</strain>
    </source>
</reference>
<dbReference type="NCBIfam" id="TIGR01444">
    <property type="entry name" value="fkbM_fam"/>
    <property type="match status" value="1"/>
</dbReference>
<evidence type="ECO:0000259" key="1">
    <source>
        <dbReference type="Pfam" id="PF05050"/>
    </source>
</evidence>
<protein>
    <submittedName>
        <fullName evidence="2">FkbM family methyltransferase</fullName>
    </submittedName>
</protein>